<keyword evidence="7 9" id="KW-1133">Transmembrane helix</keyword>
<keyword evidence="5 9" id="KW-0812">Transmembrane</keyword>
<keyword evidence="8 9" id="KW-0472">Membrane</keyword>
<keyword evidence="4" id="KW-0997">Cell inner membrane</keyword>
<keyword evidence="2" id="KW-0813">Transport</keyword>
<feature type="transmembrane region" description="Helical" evidence="9">
    <location>
        <begin position="304"/>
        <end position="325"/>
    </location>
</feature>
<feature type="transmembrane region" description="Helical" evidence="9">
    <location>
        <begin position="34"/>
        <end position="56"/>
    </location>
</feature>
<accession>A0ABM8ZRU6</accession>
<dbReference type="Gene3D" id="1.20.1740.10">
    <property type="entry name" value="Amino acid/polyamine transporter I"/>
    <property type="match status" value="1"/>
</dbReference>
<dbReference type="PRINTS" id="PR00166">
    <property type="entry name" value="AROAAPRMEASE"/>
</dbReference>
<evidence type="ECO:0000256" key="8">
    <source>
        <dbReference type="ARBA" id="ARBA00023136"/>
    </source>
</evidence>
<evidence type="ECO:0000256" key="6">
    <source>
        <dbReference type="ARBA" id="ARBA00022970"/>
    </source>
</evidence>
<protein>
    <submittedName>
        <fullName evidence="10">Tyrosine-specific transport protein</fullName>
    </submittedName>
</protein>
<gene>
    <name evidence="10" type="primary">tyrP</name>
    <name evidence="10" type="ORF">VST7929_00863</name>
</gene>
<evidence type="ECO:0000256" key="4">
    <source>
        <dbReference type="ARBA" id="ARBA00022519"/>
    </source>
</evidence>
<evidence type="ECO:0000256" key="5">
    <source>
        <dbReference type="ARBA" id="ARBA00022692"/>
    </source>
</evidence>
<dbReference type="Proteomes" id="UP000838672">
    <property type="component" value="Unassembled WGS sequence"/>
</dbReference>
<comment type="subcellular location">
    <subcellularLocation>
        <location evidence="1">Cell inner membrane</location>
        <topology evidence="1">Multi-pass membrane protein</topology>
    </subcellularLocation>
</comment>
<name>A0ABM8ZRU6_9VIBR</name>
<feature type="transmembrane region" description="Helical" evidence="9">
    <location>
        <begin position="177"/>
        <end position="195"/>
    </location>
</feature>
<proteinExistence type="predicted"/>
<organism evidence="10 11">
    <name type="scientific">Vibrio stylophorae</name>
    <dbReference type="NCBI Taxonomy" id="659351"/>
    <lineage>
        <taxon>Bacteria</taxon>
        <taxon>Pseudomonadati</taxon>
        <taxon>Pseudomonadota</taxon>
        <taxon>Gammaproteobacteria</taxon>
        <taxon>Vibrionales</taxon>
        <taxon>Vibrionaceae</taxon>
        <taxon>Vibrio</taxon>
    </lineage>
</organism>
<keyword evidence="6" id="KW-0029">Amino-acid transport</keyword>
<feature type="transmembrane region" description="Helical" evidence="9">
    <location>
        <begin position="147"/>
        <end position="165"/>
    </location>
</feature>
<feature type="transmembrane region" description="Helical" evidence="9">
    <location>
        <begin position="366"/>
        <end position="387"/>
    </location>
</feature>
<evidence type="ECO:0000256" key="9">
    <source>
        <dbReference type="SAM" id="Phobius"/>
    </source>
</evidence>
<evidence type="ECO:0000313" key="11">
    <source>
        <dbReference type="Proteomes" id="UP000838672"/>
    </source>
</evidence>
<evidence type="ECO:0000313" key="10">
    <source>
        <dbReference type="EMBL" id="CAH0533012.1"/>
    </source>
</evidence>
<dbReference type="Pfam" id="PF03222">
    <property type="entry name" value="Trp_Tyr_perm"/>
    <property type="match status" value="1"/>
</dbReference>
<dbReference type="PANTHER" id="PTHR46997:SF2">
    <property type="entry name" value="TYROSINE-SPECIFIC TRANSPORT SYSTEM"/>
    <property type="match status" value="1"/>
</dbReference>
<dbReference type="InterPro" id="IPR013059">
    <property type="entry name" value="Trp_tyr_transpt"/>
</dbReference>
<dbReference type="EMBL" id="CAKLDI010000001">
    <property type="protein sequence ID" value="CAH0533012.1"/>
    <property type="molecule type" value="Genomic_DNA"/>
</dbReference>
<evidence type="ECO:0000256" key="1">
    <source>
        <dbReference type="ARBA" id="ARBA00004429"/>
    </source>
</evidence>
<keyword evidence="11" id="KW-1185">Reference proteome</keyword>
<dbReference type="PANTHER" id="PTHR46997">
    <property type="entry name" value="LOW AFFINITY TRYPTOPHAN PERMEASE-RELATED"/>
    <property type="match status" value="1"/>
</dbReference>
<evidence type="ECO:0000256" key="7">
    <source>
        <dbReference type="ARBA" id="ARBA00022989"/>
    </source>
</evidence>
<reference evidence="10" key="1">
    <citation type="submission" date="2021-11" db="EMBL/GenBank/DDBJ databases">
        <authorList>
            <person name="Rodrigo-Torres L."/>
            <person name="Arahal R. D."/>
            <person name="Lucena T."/>
        </authorList>
    </citation>
    <scope>NUCLEOTIDE SEQUENCE</scope>
    <source>
        <strain evidence="10">CECT 7929</strain>
    </source>
</reference>
<feature type="transmembrane region" description="Helical" evidence="9">
    <location>
        <begin position="216"/>
        <end position="234"/>
    </location>
</feature>
<dbReference type="RefSeq" id="WP_237465198.1">
    <property type="nucleotide sequence ID" value="NZ_CAKLDI010000001.1"/>
</dbReference>
<feature type="transmembrane region" description="Helical" evidence="9">
    <location>
        <begin position="76"/>
        <end position="101"/>
    </location>
</feature>
<feature type="transmembrane region" description="Helical" evidence="9">
    <location>
        <begin position="7"/>
        <end position="28"/>
    </location>
</feature>
<feature type="transmembrane region" description="Helical" evidence="9">
    <location>
        <begin position="331"/>
        <end position="354"/>
    </location>
</feature>
<keyword evidence="3" id="KW-1003">Cell membrane</keyword>
<evidence type="ECO:0000256" key="2">
    <source>
        <dbReference type="ARBA" id="ARBA00022448"/>
    </source>
</evidence>
<dbReference type="InterPro" id="IPR018227">
    <property type="entry name" value="Amino_acid_transport_2"/>
</dbReference>
<sequence>MISSKTFGSTLIIAGTTIGAGMVALPIASAGLGFGTASLVMLGLWCLTSYTALLMVEAHQHAPQTATLHTLSTQFLGRYGALLATFATLFLFYALCAAYIAGSSDQLAHKLSGQWQLTPQWCAVIVTLLVGAIVSRGAQGVDWVNRILFTAKLIALVVMLSLLTPNITGGALLERPVAQGFVIASLPVIFTSFGFHGSIPSIVRYVGIEPTRLKRIFICGSALPLVVYILWQMASHGVLSQNDLMNSKSSSELVTMLSAVLTSPRVSQAVSIFIDLALATSFLGVSLGLFDFLRDRIGADNRRFGRTIAAVLTFAPPLCFALFYPKGFAMALGYAAIALAILAIFMPVALVYQARKLNCDSYQVRGGNLALIIVTLAGIAIVGSQLLQMAKLIPAVG</sequence>
<feature type="transmembrane region" description="Helical" evidence="9">
    <location>
        <begin position="113"/>
        <end position="135"/>
    </location>
</feature>
<comment type="caution">
    <text evidence="10">The sequence shown here is derived from an EMBL/GenBank/DDBJ whole genome shotgun (WGS) entry which is preliminary data.</text>
</comment>
<evidence type="ECO:0000256" key="3">
    <source>
        <dbReference type="ARBA" id="ARBA00022475"/>
    </source>
</evidence>
<feature type="transmembrane region" description="Helical" evidence="9">
    <location>
        <begin position="270"/>
        <end position="292"/>
    </location>
</feature>